<name>A0A811UV23_CERCA</name>
<dbReference type="EMBL" id="CAJHJT010000034">
    <property type="protein sequence ID" value="CAD7002810.1"/>
    <property type="molecule type" value="Genomic_DNA"/>
</dbReference>
<sequence length="176" mass="19706">MSKGRNDVVYIVRHLCASYKVYCYTYADIYFKQSHLESYQEGSNTLHTLSLSWVGCAPVHSLLSNTTLLTFFPSIAVAELSALYTDNRLGRTSLFCSSSPKKNTIKSLAQVLAALGHAPQFKNSNKKTSIEKEMHQPRYSPAPPPQQLGMRPPTQLPPPRPQTFLNVSTPIYIFPL</sequence>
<comment type="caution">
    <text evidence="2">The sequence shown here is derived from an EMBL/GenBank/DDBJ whole genome shotgun (WGS) entry which is preliminary data.</text>
</comment>
<gene>
    <name evidence="2" type="ORF">CCAP1982_LOCUS11280</name>
</gene>
<evidence type="ECO:0000313" key="2">
    <source>
        <dbReference type="EMBL" id="CAD7002810.1"/>
    </source>
</evidence>
<organism evidence="2 3">
    <name type="scientific">Ceratitis capitata</name>
    <name type="common">Mediterranean fruit fly</name>
    <name type="synonym">Tephritis capitata</name>
    <dbReference type="NCBI Taxonomy" id="7213"/>
    <lineage>
        <taxon>Eukaryota</taxon>
        <taxon>Metazoa</taxon>
        <taxon>Ecdysozoa</taxon>
        <taxon>Arthropoda</taxon>
        <taxon>Hexapoda</taxon>
        <taxon>Insecta</taxon>
        <taxon>Pterygota</taxon>
        <taxon>Neoptera</taxon>
        <taxon>Endopterygota</taxon>
        <taxon>Diptera</taxon>
        <taxon>Brachycera</taxon>
        <taxon>Muscomorpha</taxon>
        <taxon>Tephritoidea</taxon>
        <taxon>Tephritidae</taxon>
        <taxon>Ceratitis</taxon>
        <taxon>Ceratitis</taxon>
    </lineage>
</organism>
<feature type="region of interest" description="Disordered" evidence="1">
    <location>
        <begin position="124"/>
        <end position="162"/>
    </location>
</feature>
<evidence type="ECO:0000313" key="3">
    <source>
        <dbReference type="Proteomes" id="UP000606786"/>
    </source>
</evidence>
<keyword evidence="3" id="KW-1185">Reference proteome</keyword>
<accession>A0A811UV23</accession>
<dbReference type="Proteomes" id="UP000606786">
    <property type="component" value="Unassembled WGS sequence"/>
</dbReference>
<evidence type="ECO:0000256" key="1">
    <source>
        <dbReference type="SAM" id="MobiDB-lite"/>
    </source>
</evidence>
<reference evidence="2" key="1">
    <citation type="submission" date="2020-11" db="EMBL/GenBank/DDBJ databases">
        <authorList>
            <person name="Whitehead M."/>
        </authorList>
    </citation>
    <scope>NUCLEOTIDE SEQUENCE</scope>
    <source>
        <strain evidence="2">EGII</strain>
    </source>
</reference>
<dbReference type="AlphaFoldDB" id="A0A811UV23"/>
<proteinExistence type="predicted"/>
<protein>
    <submittedName>
        <fullName evidence="2">(Mediterranean fruit fly) hypothetical protein</fullName>
    </submittedName>
</protein>